<gene>
    <name evidence="1" type="ORF">PL8927_760057</name>
</gene>
<evidence type="ECO:0000313" key="1">
    <source>
        <dbReference type="EMBL" id="VXD22747.1"/>
    </source>
</evidence>
<proteinExistence type="predicted"/>
<reference evidence="1" key="1">
    <citation type="submission" date="2019-10" db="EMBL/GenBank/DDBJ databases">
        <authorList>
            <consortium name="Genoscope - CEA"/>
            <person name="William W."/>
        </authorList>
    </citation>
    <scope>NUCLEOTIDE SEQUENCE [LARGE SCALE GENOMIC DNA]</scope>
    <source>
        <strain evidence="1">BBR_PRJEB10992</strain>
    </source>
</reference>
<evidence type="ECO:0000313" key="2">
    <source>
        <dbReference type="Proteomes" id="UP000184550"/>
    </source>
</evidence>
<comment type="caution">
    <text evidence="1">The sequence shown here is derived from an EMBL/GenBank/DDBJ whole genome shotgun (WGS) entry which is preliminary data.</text>
</comment>
<organism evidence="1 2">
    <name type="scientific">Planktothrix serta PCC 8927</name>
    <dbReference type="NCBI Taxonomy" id="671068"/>
    <lineage>
        <taxon>Bacteria</taxon>
        <taxon>Bacillati</taxon>
        <taxon>Cyanobacteriota</taxon>
        <taxon>Cyanophyceae</taxon>
        <taxon>Oscillatoriophycideae</taxon>
        <taxon>Oscillatoriales</taxon>
        <taxon>Microcoleaceae</taxon>
        <taxon>Planktothrix</taxon>
    </lineage>
</organism>
<name>A0A7Z9BX51_9CYAN</name>
<dbReference type="EMBL" id="CZCU02000153">
    <property type="protein sequence ID" value="VXD22747.1"/>
    <property type="molecule type" value="Genomic_DNA"/>
</dbReference>
<protein>
    <submittedName>
        <fullName evidence="1">Uncharacterized protein</fullName>
    </submittedName>
</protein>
<accession>A0A7Z9BX51</accession>
<keyword evidence="2" id="KW-1185">Reference proteome</keyword>
<dbReference type="Proteomes" id="UP000184550">
    <property type="component" value="Unassembled WGS sequence"/>
</dbReference>
<dbReference type="AlphaFoldDB" id="A0A7Z9BX51"/>
<sequence>MSRYFRGILMRNFLIFCLALALVLVGQITHFLMPTELSATEDLGMKKFANLISVESTDSNAVEVDGIRFESLIPQRVLTIPPNRPDAQIPVQLGLRITNQSQKPVRFTRYDTLFPLLLEPNGQRLQLGGGRNWSASPGVSDCPLLQPQESVTFFLDARLFWQDNLLRLEWADGFGGIWFFDDLKPGTYRIALGYSNSSTPVLWAYDPEIKTFRKLTDLWRVPVATPLVEFRLVQR</sequence>